<dbReference type="InterPro" id="IPR036388">
    <property type="entry name" value="WH-like_DNA-bd_sf"/>
</dbReference>
<dbReference type="AlphaFoldDB" id="A0A833HMU1"/>
<dbReference type="OrthoDB" id="9792661at2"/>
<comment type="caution">
    <text evidence="4">The sequence shown here is derived from an EMBL/GenBank/DDBJ whole genome shotgun (WGS) entry which is preliminary data.</text>
</comment>
<feature type="binding site" evidence="1">
    <location>
        <position position="85"/>
    </location>
    <ligand>
        <name>Ni(2+)</name>
        <dbReference type="ChEBI" id="CHEBI:49786"/>
    </ligand>
</feature>
<feature type="domain" description="3H" evidence="2">
    <location>
        <begin position="72"/>
        <end position="167"/>
    </location>
</feature>
<accession>A0A833HMU1</accession>
<sequence length="170" mass="19257">MKAEDRRMSILEYLIKEHGPVKGTTLAAQYNVSRQVVVQDIALLRAQGIDIMATPQGYVISKDQSKGLIKTIVAKHLTDKEMEEELQIMLDYGARILDVIVEHPIYGDIKASLNISYKKELDEFMSKIKEAEPLSSLTEGVHIHTLEVPNEESYKEMLKALLKKGYLIND</sequence>
<dbReference type="InterPro" id="IPR035922">
    <property type="entry name" value="3H_dom_sf"/>
</dbReference>
<evidence type="ECO:0000313" key="5">
    <source>
        <dbReference type="Proteomes" id="UP000465601"/>
    </source>
</evidence>
<dbReference type="PIRSF" id="PIRSF037847">
    <property type="entry name" value="NiaR"/>
    <property type="match status" value="1"/>
</dbReference>
<name>A0A833HMU1_9FIRM</name>
<dbReference type="Proteomes" id="UP000465601">
    <property type="component" value="Unassembled WGS sequence"/>
</dbReference>
<dbReference type="PANTHER" id="PTHR40068:SF1">
    <property type="entry name" value="TRANSCRIPTION REPRESSOR NIAR-RELATED"/>
    <property type="match status" value="1"/>
</dbReference>
<dbReference type="Pfam" id="PF02829">
    <property type="entry name" value="3H"/>
    <property type="match status" value="1"/>
</dbReference>
<dbReference type="PANTHER" id="PTHR40068">
    <property type="entry name" value="TRANSCRIPTION REPRESSOR NIAR-RELATED"/>
    <property type="match status" value="1"/>
</dbReference>
<keyword evidence="5" id="KW-1185">Reference proteome</keyword>
<keyword evidence="1" id="KW-0479">Metal-binding</keyword>
<proteinExistence type="predicted"/>
<dbReference type="InterPro" id="IPR026043">
    <property type="entry name" value="NadR"/>
</dbReference>
<evidence type="ECO:0000313" key="4">
    <source>
        <dbReference type="EMBL" id="KAB3528946.1"/>
    </source>
</evidence>
<evidence type="ECO:0000259" key="3">
    <source>
        <dbReference type="Pfam" id="PF08279"/>
    </source>
</evidence>
<dbReference type="RefSeq" id="WP_151866332.1">
    <property type="nucleotide sequence ID" value="NZ_WBZB01000038.1"/>
</dbReference>
<feature type="binding site" evidence="1">
    <location>
        <position position="144"/>
    </location>
    <ligand>
        <name>Ni(2+)</name>
        <dbReference type="ChEBI" id="CHEBI:49786"/>
    </ligand>
</feature>
<reference evidence="4 5" key="1">
    <citation type="submission" date="2019-10" db="EMBL/GenBank/DDBJ databases">
        <title>Alkaliphilus serpentinus sp. nov. and Alkaliphilus pronyensis sp. nov., two novel anaerobic alkaliphilic species isolated from the serpentinized-hosted hydrothermal field of the Prony Bay (New Caledonia).</title>
        <authorList>
            <person name="Postec A."/>
        </authorList>
    </citation>
    <scope>NUCLEOTIDE SEQUENCE [LARGE SCALE GENOMIC DNA]</scope>
    <source>
        <strain evidence="4 5">LacT</strain>
    </source>
</reference>
<feature type="binding site" evidence="1">
    <location>
        <position position="76"/>
    </location>
    <ligand>
        <name>Ni(2+)</name>
        <dbReference type="ChEBI" id="CHEBI:49786"/>
    </ligand>
</feature>
<dbReference type="EMBL" id="WBZB01000038">
    <property type="protein sequence ID" value="KAB3528946.1"/>
    <property type="molecule type" value="Genomic_DNA"/>
</dbReference>
<organism evidence="4 5">
    <name type="scientific">Alkaliphilus serpentinus</name>
    <dbReference type="NCBI Taxonomy" id="1482731"/>
    <lineage>
        <taxon>Bacteria</taxon>
        <taxon>Bacillati</taxon>
        <taxon>Bacillota</taxon>
        <taxon>Clostridia</taxon>
        <taxon>Peptostreptococcales</taxon>
        <taxon>Natronincolaceae</taxon>
        <taxon>Alkaliphilus</taxon>
    </lineage>
</organism>
<protein>
    <submittedName>
        <fullName evidence="4">Transcription repressor NadR</fullName>
    </submittedName>
</protein>
<dbReference type="GO" id="GO:0046872">
    <property type="term" value="F:metal ion binding"/>
    <property type="evidence" value="ECO:0007669"/>
    <property type="project" value="UniProtKB-KW"/>
</dbReference>
<gene>
    <name evidence="4" type="ORF">F8153_10620</name>
</gene>
<dbReference type="InterPro" id="IPR036390">
    <property type="entry name" value="WH_DNA-bd_sf"/>
</dbReference>
<dbReference type="SUPFAM" id="SSF75500">
    <property type="entry name" value="Putative transcriptional regulator TM1602, C-terminal domain"/>
    <property type="match status" value="1"/>
</dbReference>
<feature type="domain" description="Helix-turn-helix type 11" evidence="3">
    <location>
        <begin position="6"/>
        <end position="58"/>
    </location>
</feature>
<feature type="binding site" evidence="1">
    <location>
        <position position="142"/>
    </location>
    <ligand>
        <name>Ni(2+)</name>
        <dbReference type="ChEBI" id="CHEBI:49786"/>
    </ligand>
</feature>
<dbReference type="Pfam" id="PF08279">
    <property type="entry name" value="HTH_11"/>
    <property type="match status" value="1"/>
</dbReference>
<dbReference type="InterPro" id="IPR013196">
    <property type="entry name" value="HTH_11"/>
</dbReference>
<keyword evidence="1" id="KW-0533">Nickel</keyword>
<evidence type="ECO:0000259" key="2">
    <source>
        <dbReference type="Pfam" id="PF02829"/>
    </source>
</evidence>
<dbReference type="Gene3D" id="1.10.10.10">
    <property type="entry name" value="Winged helix-like DNA-binding domain superfamily/Winged helix DNA-binding domain"/>
    <property type="match status" value="1"/>
</dbReference>
<dbReference type="SUPFAM" id="SSF46785">
    <property type="entry name" value="Winged helix' DNA-binding domain"/>
    <property type="match status" value="1"/>
</dbReference>
<dbReference type="InterPro" id="IPR004173">
    <property type="entry name" value="3H_domain"/>
</dbReference>
<dbReference type="Gene3D" id="3.30.1340.20">
    <property type="entry name" value="3H domain"/>
    <property type="match status" value="1"/>
</dbReference>
<evidence type="ECO:0000256" key="1">
    <source>
        <dbReference type="PIRSR" id="PIRSR037847-1"/>
    </source>
</evidence>